<keyword evidence="2" id="KW-1185">Reference proteome</keyword>
<dbReference type="EMBL" id="JBGFUD010012508">
    <property type="protein sequence ID" value="MFH4983490.1"/>
    <property type="molecule type" value="Genomic_DNA"/>
</dbReference>
<comment type="caution">
    <text evidence="1">The sequence shown here is derived from an EMBL/GenBank/DDBJ whole genome shotgun (WGS) entry which is preliminary data.</text>
</comment>
<evidence type="ECO:0000313" key="2">
    <source>
        <dbReference type="Proteomes" id="UP001608902"/>
    </source>
</evidence>
<protein>
    <submittedName>
        <fullName evidence="1">Uncharacterized protein</fullName>
    </submittedName>
</protein>
<gene>
    <name evidence="1" type="ORF">AB6A40_010199</name>
</gene>
<dbReference type="Proteomes" id="UP001608902">
    <property type="component" value="Unassembled WGS sequence"/>
</dbReference>
<evidence type="ECO:0000313" key="1">
    <source>
        <dbReference type="EMBL" id="MFH4983490.1"/>
    </source>
</evidence>
<organism evidence="1 2">
    <name type="scientific">Gnathostoma spinigerum</name>
    <dbReference type="NCBI Taxonomy" id="75299"/>
    <lineage>
        <taxon>Eukaryota</taxon>
        <taxon>Metazoa</taxon>
        <taxon>Ecdysozoa</taxon>
        <taxon>Nematoda</taxon>
        <taxon>Chromadorea</taxon>
        <taxon>Rhabditida</taxon>
        <taxon>Spirurina</taxon>
        <taxon>Gnathostomatomorpha</taxon>
        <taxon>Gnathostomatoidea</taxon>
        <taxon>Gnathostomatidae</taxon>
        <taxon>Gnathostoma</taxon>
    </lineage>
</organism>
<reference evidence="1 2" key="1">
    <citation type="submission" date="2024-08" db="EMBL/GenBank/DDBJ databases">
        <title>Gnathostoma spinigerum genome.</title>
        <authorList>
            <person name="Gonzalez-Bertolin B."/>
            <person name="Monzon S."/>
            <person name="Zaballos A."/>
            <person name="Jimenez P."/>
            <person name="Dekumyoy P."/>
            <person name="Varona S."/>
            <person name="Cuesta I."/>
            <person name="Sumanam S."/>
            <person name="Adisakwattana P."/>
            <person name="Gasser R.B."/>
            <person name="Hernandez-Gonzalez A."/>
            <person name="Young N.D."/>
            <person name="Perteguer M.J."/>
        </authorList>
    </citation>
    <scope>NUCLEOTIDE SEQUENCE [LARGE SCALE GENOMIC DNA]</scope>
    <source>
        <strain evidence="1">AL3</strain>
        <tissue evidence="1">Liver</tissue>
    </source>
</reference>
<proteinExistence type="predicted"/>
<dbReference type="AlphaFoldDB" id="A0ABD6F2X7"/>
<name>A0ABD6F2X7_9BILA</name>
<sequence length="101" mass="11803">MLIGYKKYGEMKATDFPEQLEDDESCAIFMRNARSKILDNYNYDQESDETAVFHRNRLLSDRMDAEGCEAQLGECINQTHTILWNSSSIKNMPVSRKRYLL</sequence>
<accession>A0ABD6F2X7</accession>